<organism evidence="1 2">
    <name type="scientific">Candidatus Thiodiazotropha lotti</name>
    <dbReference type="NCBI Taxonomy" id="2792787"/>
    <lineage>
        <taxon>Bacteria</taxon>
        <taxon>Pseudomonadati</taxon>
        <taxon>Pseudomonadota</taxon>
        <taxon>Gammaproteobacteria</taxon>
        <taxon>Chromatiales</taxon>
        <taxon>Sedimenticolaceae</taxon>
        <taxon>Candidatus Thiodiazotropha</taxon>
    </lineage>
</organism>
<evidence type="ECO:0008006" key="3">
    <source>
        <dbReference type="Google" id="ProtNLM"/>
    </source>
</evidence>
<accession>A0A9E4K390</accession>
<comment type="caution">
    <text evidence="1">The sequence shown here is derived from an EMBL/GenBank/DDBJ whole genome shotgun (WGS) entry which is preliminary data.</text>
</comment>
<reference evidence="1" key="1">
    <citation type="journal article" date="2021" name="Proc. Natl. Acad. Sci. U.S.A.">
        <title>Global biogeography of chemosynthetic symbionts reveals both localized and globally distributed symbiont groups. .</title>
        <authorList>
            <person name="Osvatic J.T."/>
            <person name="Wilkins L.G.E."/>
            <person name="Leibrecht L."/>
            <person name="Leray M."/>
            <person name="Zauner S."/>
            <person name="Polzin J."/>
            <person name="Camacho Y."/>
            <person name="Gros O."/>
            <person name="van Gils J.A."/>
            <person name="Eisen J.A."/>
            <person name="Petersen J.M."/>
            <person name="Yuen B."/>
        </authorList>
    </citation>
    <scope>NUCLEOTIDE SEQUENCE</scope>
    <source>
        <strain evidence="1">MAGL173</strain>
    </source>
</reference>
<proteinExistence type="predicted"/>
<evidence type="ECO:0000313" key="1">
    <source>
        <dbReference type="EMBL" id="MCG7937871.1"/>
    </source>
</evidence>
<gene>
    <name evidence="1" type="ORF">JAZ04_03300</name>
</gene>
<dbReference type="Gene3D" id="1.20.120.1490">
    <property type="match status" value="1"/>
</dbReference>
<evidence type="ECO:0000313" key="2">
    <source>
        <dbReference type="Proteomes" id="UP000886687"/>
    </source>
</evidence>
<dbReference type="Proteomes" id="UP000886687">
    <property type="component" value="Unassembled WGS sequence"/>
</dbReference>
<dbReference type="EMBL" id="JAEPDI010000001">
    <property type="protein sequence ID" value="MCG7937871.1"/>
    <property type="molecule type" value="Genomic_DNA"/>
</dbReference>
<dbReference type="AlphaFoldDB" id="A0A9E4K390"/>
<protein>
    <recommendedName>
        <fullName evidence="3">Zinc resistance-associated protein</fullName>
    </recommendedName>
</protein>
<name>A0A9E4K390_9GAMM</name>
<sequence length="159" mass="18079">MSKTAIIIVSLLVLLLISGVAIARYKGFCSNSEARIGWMAERLDKHLELSDNQRVHLDKFRTEVISMTETIRSDREMYAKEAADLLNQTSLDRERAHTLLMQKQAQLASISSDFIDAFADFSDNLEQHQRDKLQTMILHHKAHRHCGPGCDTPANSKQE</sequence>